<sequence length="231" mass="25019">MNLAPTEIERLTMFMAAEHARRLRVHGIKLSHPEAIALIADEMMLAARKGMTYEAIVNFAGQLLTADDVEPGVPPMVDMISVEANFTEGTKMVIVFNPIGPGTEPAPEIDEPGEIITLDGEIELNAGRPLTVIDVVNTGDRDIQVRSHTHFFEVNPALDFDRAQAFGKRLDVLSGGGVRFEPGLRKRVTLIPMAGDRIVMGQSGLTQGKLDDDAVREAAFTAARAGGYRGI</sequence>
<gene>
    <name evidence="5" type="primary">ureB</name>
    <name evidence="5" type="ORF">ACELLULO517_13255</name>
</gene>
<dbReference type="GO" id="GO:0035550">
    <property type="term" value="C:urease complex"/>
    <property type="evidence" value="ECO:0007669"/>
    <property type="project" value="InterPro"/>
</dbReference>
<keyword evidence="3 5" id="KW-0378">Hydrolase</keyword>
<evidence type="ECO:0000256" key="3">
    <source>
        <dbReference type="ARBA" id="ARBA00022801"/>
    </source>
</evidence>
<dbReference type="Pfam" id="PF00547">
    <property type="entry name" value="Urease_gamma"/>
    <property type="match status" value="1"/>
</dbReference>
<name>A0A963Z1X5_9PROT</name>
<comment type="pathway">
    <text evidence="1">Nitrogen metabolism; urea degradation; CO(2) and NH(3) from urea (urease route): step 1/1.</text>
</comment>
<organism evidence="5 6">
    <name type="scientific">Acidisoma cellulosilyticum</name>
    <dbReference type="NCBI Taxonomy" id="2802395"/>
    <lineage>
        <taxon>Bacteria</taxon>
        <taxon>Pseudomonadati</taxon>
        <taxon>Pseudomonadota</taxon>
        <taxon>Alphaproteobacteria</taxon>
        <taxon>Acetobacterales</taxon>
        <taxon>Acidocellaceae</taxon>
        <taxon>Acidisoma</taxon>
    </lineage>
</organism>
<dbReference type="CDD" id="cd00390">
    <property type="entry name" value="Urease_gamma"/>
    <property type="match status" value="1"/>
</dbReference>
<dbReference type="PANTHER" id="PTHR33569">
    <property type="entry name" value="UREASE"/>
    <property type="match status" value="1"/>
</dbReference>
<dbReference type="CDD" id="cd00407">
    <property type="entry name" value="Urease_beta"/>
    <property type="match status" value="1"/>
</dbReference>
<evidence type="ECO:0000256" key="1">
    <source>
        <dbReference type="ARBA" id="ARBA00004897"/>
    </source>
</evidence>
<dbReference type="Proteomes" id="UP000721844">
    <property type="component" value="Unassembled WGS sequence"/>
</dbReference>
<dbReference type="GO" id="GO:0016151">
    <property type="term" value="F:nickel cation binding"/>
    <property type="evidence" value="ECO:0007669"/>
    <property type="project" value="InterPro"/>
</dbReference>
<evidence type="ECO:0000313" key="6">
    <source>
        <dbReference type="Proteomes" id="UP000721844"/>
    </source>
</evidence>
<dbReference type="NCBIfam" id="TIGR00193">
    <property type="entry name" value="urease_gam"/>
    <property type="match status" value="1"/>
</dbReference>
<keyword evidence="6" id="KW-1185">Reference proteome</keyword>
<dbReference type="RefSeq" id="WP_227307879.1">
    <property type="nucleotide sequence ID" value="NZ_JAESVA010000004.1"/>
</dbReference>
<dbReference type="GO" id="GO:0009039">
    <property type="term" value="F:urease activity"/>
    <property type="evidence" value="ECO:0007669"/>
    <property type="project" value="UniProtKB-EC"/>
</dbReference>
<dbReference type="EMBL" id="JAESVA010000004">
    <property type="protein sequence ID" value="MCB8881209.1"/>
    <property type="molecule type" value="Genomic_DNA"/>
</dbReference>
<dbReference type="Gene3D" id="2.10.150.10">
    <property type="entry name" value="Urease, beta subunit"/>
    <property type="match status" value="1"/>
</dbReference>
<dbReference type="InterPro" id="IPR050069">
    <property type="entry name" value="Urease_subunit"/>
</dbReference>
<dbReference type="AlphaFoldDB" id="A0A963Z1X5"/>
<dbReference type="PANTHER" id="PTHR33569:SF1">
    <property type="entry name" value="UREASE"/>
    <property type="match status" value="1"/>
</dbReference>
<dbReference type="NCBIfam" id="NF009671">
    <property type="entry name" value="PRK13192.1"/>
    <property type="match status" value="1"/>
</dbReference>
<dbReference type="InterPro" id="IPR036461">
    <property type="entry name" value="Urease_betasu_sf"/>
</dbReference>
<accession>A0A963Z1X5</accession>
<comment type="caution">
    <text evidence="5">The sequence shown here is derived from an EMBL/GenBank/DDBJ whole genome shotgun (WGS) entry which is preliminary data.</text>
</comment>
<dbReference type="PIRSF" id="PIRSF001225">
    <property type="entry name" value="Urease_gammabeta"/>
    <property type="match status" value="1"/>
</dbReference>
<dbReference type="GO" id="GO:0043419">
    <property type="term" value="P:urea catabolic process"/>
    <property type="evidence" value="ECO:0007669"/>
    <property type="project" value="InterPro"/>
</dbReference>
<dbReference type="SUPFAM" id="SSF54111">
    <property type="entry name" value="Urease, gamma-subunit"/>
    <property type="match status" value="1"/>
</dbReference>
<proteinExistence type="predicted"/>
<evidence type="ECO:0000256" key="4">
    <source>
        <dbReference type="ARBA" id="ARBA00047778"/>
    </source>
</evidence>
<evidence type="ECO:0000256" key="2">
    <source>
        <dbReference type="ARBA" id="ARBA00012934"/>
    </source>
</evidence>
<protein>
    <recommendedName>
        <fullName evidence="2">urease</fullName>
        <ecNumber evidence="2">3.5.1.5</ecNumber>
    </recommendedName>
</protein>
<dbReference type="EC" id="3.5.1.5" evidence="2"/>
<dbReference type="InterPro" id="IPR036463">
    <property type="entry name" value="Urease_gamma_sf"/>
</dbReference>
<dbReference type="InterPro" id="IPR002026">
    <property type="entry name" value="Urease_gamma/gamma-beta_su"/>
</dbReference>
<dbReference type="Gene3D" id="3.30.280.10">
    <property type="entry name" value="Urease, gamma-like subunit"/>
    <property type="match status" value="1"/>
</dbReference>
<comment type="catalytic activity">
    <reaction evidence="4">
        <text>urea + 2 H2O + H(+) = hydrogencarbonate + 2 NH4(+)</text>
        <dbReference type="Rhea" id="RHEA:20557"/>
        <dbReference type="ChEBI" id="CHEBI:15377"/>
        <dbReference type="ChEBI" id="CHEBI:15378"/>
        <dbReference type="ChEBI" id="CHEBI:16199"/>
        <dbReference type="ChEBI" id="CHEBI:17544"/>
        <dbReference type="ChEBI" id="CHEBI:28938"/>
        <dbReference type="EC" id="3.5.1.5"/>
    </reaction>
</comment>
<dbReference type="InterPro" id="IPR008223">
    <property type="entry name" value="Urease_gamma-beta_su"/>
</dbReference>
<dbReference type="SUPFAM" id="SSF51278">
    <property type="entry name" value="Urease, beta-subunit"/>
    <property type="match status" value="1"/>
</dbReference>
<dbReference type="Pfam" id="PF00699">
    <property type="entry name" value="Urease_beta"/>
    <property type="match status" value="1"/>
</dbReference>
<dbReference type="NCBIfam" id="TIGR00192">
    <property type="entry name" value="urease_beta"/>
    <property type="match status" value="1"/>
</dbReference>
<dbReference type="InterPro" id="IPR002019">
    <property type="entry name" value="Urease_beta-like"/>
</dbReference>
<reference evidence="5 6" key="1">
    <citation type="journal article" date="2021" name="Microorganisms">
        <title>Acidisoma silvae sp. nov. and Acidisomacellulosilytica sp. nov., Two Acidophilic Bacteria Isolated from Decaying Wood, Hydrolyzing Cellulose and Producing Poly-3-hydroxybutyrate.</title>
        <authorList>
            <person name="Mieszkin S."/>
            <person name="Pouder E."/>
            <person name="Uroz S."/>
            <person name="Simon-Colin C."/>
            <person name="Alain K."/>
        </authorList>
    </citation>
    <scope>NUCLEOTIDE SEQUENCE [LARGE SCALE GENOMIC DNA]</scope>
    <source>
        <strain evidence="5 6">HW T5.17</strain>
    </source>
</reference>
<evidence type="ECO:0000313" key="5">
    <source>
        <dbReference type="EMBL" id="MCB8881209.1"/>
    </source>
</evidence>